<dbReference type="SUPFAM" id="SSF58104">
    <property type="entry name" value="Methyl-accepting chemotaxis protein (MCP) signaling domain"/>
    <property type="match status" value="1"/>
</dbReference>
<dbReference type="PANTHER" id="PTHR32089:SF112">
    <property type="entry name" value="LYSOZYME-LIKE PROTEIN-RELATED"/>
    <property type="match status" value="1"/>
</dbReference>
<keyword evidence="1 2" id="KW-0807">Transducer</keyword>
<accession>A0ABS2DH46</accession>
<dbReference type="PANTHER" id="PTHR32089">
    <property type="entry name" value="METHYL-ACCEPTING CHEMOTAXIS PROTEIN MCPB"/>
    <property type="match status" value="1"/>
</dbReference>
<evidence type="ECO:0000256" key="4">
    <source>
        <dbReference type="SAM" id="Phobius"/>
    </source>
</evidence>
<reference evidence="6 7" key="1">
    <citation type="submission" date="2021-02" db="EMBL/GenBank/DDBJ databases">
        <title>Bacillus sp. RD4P76, an endophyte from a halophyte.</title>
        <authorList>
            <person name="Sun J.-Q."/>
        </authorList>
    </citation>
    <scope>NUCLEOTIDE SEQUENCE [LARGE SCALE GENOMIC DNA]</scope>
    <source>
        <strain evidence="6 7">RD4P76</strain>
    </source>
</reference>
<keyword evidence="4" id="KW-0812">Transmembrane</keyword>
<name>A0ABS2DH46_9BACI</name>
<gene>
    <name evidence="6" type="ORF">JR050_08685</name>
</gene>
<keyword evidence="4" id="KW-1133">Transmembrane helix</keyword>
<evidence type="ECO:0000313" key="7">
    <source>
        <dbReference type="Proteomes" id="UP001518925"/>
    </source>
</evidence>
<comment type="caution">
    <text evidence="6">The sequence shown here is derived from an EMBL/GenBank/DDBJ whole genome shotgun (WGS) entry which is preliminary data.</text>
</comment>
<keyword evidence="3" id="KW-0175">Coiled coil</keyword>
<evidence type="ECO:0000259" key="5">
    <source>
        <dbReference type="PROSITE" id="PS50111"/>
    </source>
</evidence>
<dbReference type="Pfam" id="PF00015">
    <property type="entry name" value="MCPsignal"/>
    <property type="match status" value="1"/>
</dbReference>
<feature type="transmembrane region" description="Helical" evidence="4">
    <location>
        <begin position="12"/>
        <end position="32"/>
    </location>
</feature>
<evidence type="ECO:0000313" key="6">
    <source>
        <dbReference type="EMBL" id="MBM6617742.1"/>
    </source>
</evidence>
<evidence type="ECO:0000256" key="3">
    <source>
        <dbReference type="SAM" id="Coils"/>
    </source>
</evidence>
<proteinExistence type="predicted"/>
<protein>
    <recommendedName>
        <fullName evidence="5">Methyl-accepting transducer domain-containing protein</fullName>
    </recommendedName>
</protein>
<sequence length="363" mass="40113">MVSYFLTVGSELIANLPNALLLLALVFVVLYLQDVIAKQFSNKIEEFSVQMVESLTKEQETRKLIDDNTVIIADNMKDISEQAAVNQQSFSEVNISIQEVATGMQSQSNAVTDIMDVVESTNGKVQGMLGRVKTISGHTNESVNDSKQGSERAIQLEEKMQHFKELISFMSEEMKKLGQFVNESTSSIQAIQEITMQTNLLALNASIEAARAGESGRGFSVVAEEIRKLAETTELTAKQISSNLNEITVSTEKTQGQMQDIGVEMEGNISISQQTKAIFQGIDTHIKSLQQEIISFEKLATEIGQDTDKVERSVNDFASVLQETTAAIEQITATVQNQDEKNDELFETIKLTNNAVEKLSQIK</sequence>
<organism evidence="6 7">
    <name type="scientific">Bacillus suaedaesalsae</name>
    <dbReference type="NCBI Taxonomy" id="2810349"/>
    <lineage>
        <taxon>Bacteria</taxon>
        <taxon>Bacillati</taxon>
        <taxon>Bacillota</taxon>
        <taxon>Bacilli</taxon>
        <taxon>Bacillales</taxon>
        <taxon>Bacillaceae</taxon>
        <taxon>Bacillus</taxon>
    </lineage>
</organism>
<dbReference type="PROSITE" id="PS50111">
    <property type="entry name" value="CHEMOTAXIS_TRANSDUC_2"/>
    <property type="match status" value="1"/>
</dbReference>
<feature type="coiled-coil region" evidence="3">
    <location>
        <begin position="321"/>
        <end position="348"/>
    </location>
</feature>
<dbReference type="SMART" id="SM00283">
    <property type="entry name" value="MA"/>
    <property type="match status" value="1"/>
</dbReference>
<keyword evidence="7" id="KW-1185">Reference proteome</keyword>
<dbReference type="Proteomes" id="UP001518925">
    <property type="component" value="Unassembled WGS sequence"/>
</dbReference>
<evidence type="ECO:0000256" key="1">
    <source>
        <dbReference type="ARBA" id="ARBA00023224"/>
    </source>
</evidence>
<dbReference type="Gene3D" id="1.10.287.950">
    <property type="entry name" value="Methyl-accepting chemotaxis protein"/>
    <property type="match status" value="1"/>
</dbReference>
<dbReference type="EMBL" id="JAFELM010000027">
    <property type="protein sequence ID" value="MBM6617742.1"/>
    <property type="molecule type" value="Genomic_DNA"/>
</dbReference>
<evidence type="ECO:0000256" key="2">
    <source>
        <dbReference type="PROSITE-ProRule" id="PRU00284"/>
    </source>
</evidence>
<dbReference type="InterPro" id="IPR004089">
    <property type="entry name" value="MCPsignal_dom"/>
</dbReference>
<feature type="domain" description="Methyl-accepting transducer" evidence="5">
    <location>
        <begin position="82"/>
        <end position="332"/>
    </location>
</feature>
<keyword evidence="4" id="KW-0472">Membrane</keyword>